<evidence type="ECO:0000256" key="1">
    <source>
        <dbReference type="ARBA" id="ARBA00004844"/>
    </source>
</evidence>
<dbReference type="EC" id="2.1.2.3" evidence="10"/>
<evidence type="ECO:0000256" key="10">
    <source>
        <dbReference type="HAMAP-Rule" id="MF_00139"/>
    </source>
</evidence>
<dbReference type="Gene3D" id="3.40.50.1380">
    <property type="entry name" value="Methylglyoxal synthase-like domain"/>
    <property type="match status" value="1"/>
</dbReference>
<evidence type="ECO:0000313" key="13">
    <source>
        <dbReference type="Proteomes" id="UP000321827"/>
    </source>
</evidence>
<dbReference type="NCBIfam" id="NF002049">
    <property type="entry name" value="PRK00881.1"/>
    <property type="match status" value="1"/>
</dbReference>
<evidence type="ECO:0000256" key="4">
    <source>
        <dbReference type="ARBA" id="ARBA00022679"/>
    </source>
</evidence>
<sequence length="504" mass="53425">MRALLSVSDKTGLLEFARGLAALGFELVSTGGTARVLADAGLAVTPVERVTGFPEVLGGRVKTLHPRVHAGVLARADQLDELEELGIAPFDLVAVNLYPFERTVAAGAEAAEALEQIDIGGPTLLRAAAKNHPRVWAVVRPEDYPAVLAALATGDDRVAAQLRERLAARAFAHTAAYDAAIAGWFADRLEGRFPERRLLVLDKAGDLRYGENPHQAAALYRVRGETGPLLEAEQLQGKAMSFNNYGDAEAAWNLVSAFTEPAAVAVKHQNPCGAAVAPTLAEAFQKAHDADPVSIFGGIVALNRPVDAETAAKLAPIFLEVVLAPGFSGAAREALAHKKNLRLLRVPEPARGEYLDFRRLRGGLLVQDADVAPLEASALRVVTQSAPTEDEWADLRFAWKVVRALRSNAIALARGGATVGLGMGQTSRIDAARHALEQAGEAARGAVMASDAFFPFDDVVRLAAEYGVRAVIQPGGSKRDADSIAAADAAGMAMVFTGQRVFRH</sequence>
<keyword evidence="6 10" id="KW-0378">Hydrolase</keyword>
<comment type="domain">
    <text evidence="10">The IMP cyclohydrolase activity resides in the N-terminal region.</text>
</comment>
<keyword evidence="4 10" id="KW-0808">Transferase</keyword>
<evidence type="ECO:0000256" key="6">
    <source>
        <dbReference type="ARBA" id="ARBA00022801"/>
    </source>
</evidence>
<dbReference type="InterPro" id="IPR024051">
    <property type="entry name" value="AICAR_Tfase_dup_dom_sf"/>
</dbReference>
<dbReference type="Gene3D" id="3.40.140.20">
    <property type="match status" value="2"/>
</dbReference>
<accession>A0A511RJ28</accession>
<comment type="catalytic activity">
    <reaction evidence="8 10">
        <text>(6R)-10-formyltetrahydrofolate + 5-amino-1-(5-phospho-beta-D-ribosyl)imidazole-4-carboxamide = 5-formamido-1-(5-phospho-D-ribosyl)imidazole-4-carboxamide + (6S)-5,6,7,8-tetrahydrofolate</text>
        <dbReference type="Rhea" id="RHEA:22192"/>
        <dbReference type="ChEBI" id="CHEBI:57453"/>
        <dbReference type="ChEBI" id="CHEBI:58467"/>
        <dbReference type="ChEBI" id="CHEBI:58475"/>
        <dbReference type="ChEBI" id="CHEBI:195366"/>
        <dbReference type="EC" id="2.1.2.3"/>
    </reaction>
</comment>
<dbReference type="PANTHER" id="PTHR11692">
    <property type="entry name" value="BIFUNCTIONAL PURINE BIOSYNTHESIS PROTEIN PURH"/>
    <property type="match status" value="1"/>
</dbReference>
<comment type="pathway">
    <text evidence="2 10">Purine metabolism; IMP biosynthesis via de novo pathway; 5-formamido-1-(5-phospho-D-ribosyl)imidazole-4-carboxamide from 5-amino-1-(5-phospho-D-ribosyl)imidazole-4-carboxamide (10-formyl THF route): step 1/1.</text>
</comment>
<keyword evidence="7 10" id="KW-0511">Multifunctional enzyme</keyword>
<dbReference type="OrthoDB" id="9802065at2"/>
<dbReference type="FunFam" id="3.40.140.20:FF:000001">
    <property type="entry name" value="Bifunctional purine biosynthesis protein PurH"/>
    <property type="match status" value="1"/>
</dbReference>
<dbReference type="GO" id="GO:0006189">
    <property type="term" value="P:'de novo' IMP biosynthetic process"/>
    <property type="evidence" value="ECO:0007669"/>
    <property type="project" value="UniProtKB-UniRule"/>
</dbReference>
<comment type="similarity">
    <text evidence="3 10">Belongs to the PurH family.</text>
</comment>
<gene>
    <name evidence="10 12" type="primary">purH</name>
    <name evidence="12" type="ORF">ODE01S_10850</name>
</gene>
<evidence type="ECO:0000256" key="8">
    <source>
        <dbReference type="ARBA" id="ARBA00050488"/>
    </source>
</evidence>
<dbReference type="GO" id="GO:0004643">
    <property type="term" value="F:phosphoribosylaminoimidazolecarboxamide formyltransferase activity"/>
    <property type="evidence" value="ECO:0007669"/>
    <property type="project" value="UniProtKB-UniRule"/>
</dbReference>
<dbReference type="GO" id="GO:0003937">
    <property type="term" value="F:IMP cyclohydrolase activity"/>
    <property type="evidence" value="ECO:0007669"/>
    <property type="project" value="UniProtKB-UniRule"/>
</dbReference>
<dbReference type="PROSITE" id="PS51855">
    <property type="entry name" value="MGS"/>
    <property type="match status" value="1"/>
</dbReference>
<evidence type="ECO:0000256" key="9">
    <source>
        <dbReference type="ARBA" id="ARBA00050687"/>
    </source>
</evidence>
<dbReference type="PIRSF" id="PIRSF000414">
    <property type="entry name" value="AICARFT_IMPCHas"/>
    <property type="match status" value="1"/>
</dbReference>
<reference evidence="12 13" key="1">
    <citation type="submission" date="2019-07" db="EMBL/GenBank/DDBJ databases">
        <title>Whole genome shotgun sequence of Oceanithermus desulfurans NBRC 100063.</title>
        <authorList>
            <person name="Hosoyama A."/>
            <person name="Uohara A."/>
            <person name="Ohji S."/>
            <person name="Ichikawa N."/>
        </authorList>
    </citation>
    <scope>NUCLEOTIDE SEQUENCE [LARGE SCALE GENOMIC DNA]</scope>
    <source>
        <strain evidence="12 13">NBRC 100063</strain>
    </source>
</reference>
<dbReference type="NCBIfam" id="TIGR00355">
    <property type="entry name" value="purH"/>
    <property type="match status" value="1"/>
</dbReference>
<evidence type="ECO:0000313" key="12">
    <source>
        <dbReference type="EMBL" id="GEM89651.1"/>
    </source>
</evidence>
<evidence type="ECO:0000256" key="2">
    <source>
        <dbReference type="ARBA" id="ARBA00004954"/>
    </source>
</evidence>
<dbReference type="Pfam" id="PF01808">
    <property type="entry name" value="AICARFT_IMPCHas"/>
    <property type="match status" value="1"/>
</dbReference>
<dbReference type="InterPro" id="IPR011607">
    <property type="entry name" value="MGS-like_dom"/>
</dbReference>
<dbReference type="SMART" id="SM00851">
    <property type="entry name" value="MGS"/>
    <property type="match status" value="1"/>
</dbReference>
<dbReference type="CDD" id="cd01421">
    <property type="entry name" value="IMPCH"/>
    <property type="match status" value="1"/>
</dbReference>
<comment type="pathway">
    <text evidence="1 10">Purine metabolism; IMP biosynthesis via de novo pathway; IMP from 5-formamido-1-(5-phospho-D-ribosyl)imidazole-4-carboxamide: step 1/1.</text>
</comment>
<dbReference type="Pfam" id="PF02142">
    <property type="entry name" value="MGS"/>
    <property type="match status" value="1"/>
</dbReference>
<dbReference type="InterPro" id="IPR016193">
    <property type="entry name" value="Cytidine_deaminase-like"/>
</dbReference>
<dbReference type="Proteomes" id="UP000321827">
    <property type="component" value="Unassembled WGS sequence"/>
</dbReference>
<dbReference type="SUPFAM" id="SSF52335">
    <property type="entry name" value="Methylglyoxal synthase-like"/>
    <property type="match status" value="1"/>
</dbReference>
<evidence type="ECO:0000259" key="11">
    <source>
        <dbReference type="PROSITE" id="PS51855"/>
    </source>
</evidence>
<organism evidence="12 13">
    <name type="scientific">Oceanithermus desulfurans NBRC 100063</name>
    <dbReference type="NCBI Taxonomy" id="1227550"/>
    <lineage>
        <taxon>Bacteria</taxon>
        <taxon>Thermotogati</taxon>
        <taxon>Deinococcota</taxon>
        <taxon>Deinococci</taxon>
        <taxon>Thermales</taxon>
        <taxon>Thermaceae</taxon>
        <taxon>Oceanithermus</taxon>
    </lineage>
</organism>
<dbReference type="RefSeq" id="WP_147146669.1">
    <property type="nucleotide sequence ID" value="NZ_BJXN01000006.1"/>
</dbReference>
<dbReference type="SUPFAM" id="SSF53927">
    <property type="entry name" value="Cytidine deaminase-like"/>
    <property type="match status" value="1"/>
</dbReference>
<dbReference type="HAMAP" id="MF_00139">
    <property type="entry name" value="PurH"/>
    <property type="match status" value="1"/>
</dbReference>
<protein>
    <recommendedName>
        <fullName evidence="10">Bifunctional purine biosynthesis protein PurH</fullName>
    </recommendedName>
    <domain>
        <recommendedName>
            <fullName evidence="10">Phosphoribosylaminoimidazolecarboxamide formyltransferase</fullName>
            <ecNumber evidence="10">2.1.2.3</ecNumber>
        </recommendedName>
        <alternativeName>
            <fullName evidence="10">AICAR transformylase</fullName>
        </alternativeName>
    </domain>
    <domain>
        <recommendedName>
            <fullName evidence="10">IMP cyclohydrolase</fullName>
            <ecNumber evidence="10">3.5.4.10</ecNumber>
        </recommendedName>
        <alternativeName>
            <fullName evidence="10">ATIC</fullName>
        </alternativeName>
        <alternativeName>
            <fullName evidence="10">IMP synthase</fullName>
        </alternativeName>
        <alternativeName>
            <fullName evidence="10">Inosinicase</fullName>
        </alternativeName>
    </domain>
</protein>
<comment type="caution">
    <text evidence="12">The sequence shown here is derived from an EMBL/GenBank/DDBJ whole genome shotgun (WGS) entry which is preliminary data.</text>
</comment>
<dbReference type="AlphaFoldDB" id="A0A511RJ28"/>
<dbReference type="FunFam" id="3.40.50.1380:FF:000001">
    <property type="entry name" value="Bifunctional purine biosynthesis protein PurH"/>
    <property type="match status" value="1"/>
</dbReference>
<evidence type="ECO:0000256" key="3">
    <source>
        <dbReference type="ARBA" id="ARBA00007667"/>
    </source>
</evidence>
<dbReference type="GO" id="GO:0005829">
    <property type="term" value="C:cytosol"/>
    <property type="evidence" value="ECO:0007669"/>
    <property type="project" value="TreeGrafter"/>
</dbReference>
<evidence type="ECO:0000256" key="7">
    <source>
        <dbReference type="ARBA" id="ARBA00023268"/>
    </source>
</evidence>
<dbReference type="PANTHER" id="PTHR11692:SF0">
    <property type="entry name" value="BIFUNCTIONAL PURINE BIOSYNTHESIS PROTEIN ATIC"/>
    <property type="match status" value="1"/>
</dbReference>
<proteinExistence type="inferred from homology"/>
<comment type="catalytic activity">
    <reaction evidence="9 10">
        <text>IMP + H2O = 5-formamido-1-(5-phospho-D-ribosyl)imidazole-4-carboxamide</text>
        <dbReference type="Rhea" id="RHEA:18445"/>
        <dbReference type="ChEBI" id="CHEBI:15377"/>
        <dbReference type="ChEBI" id="CHEBI:58053"/>
        <dbReference type="ChEBI" id="CHEBI:58467"/>
        <dbReference type="EC" id="3.5.4.10"/>
    </reaction>
</comment>
<dbReference type="EMBL" id="BJXN01000006">
    <property type="protein sequence ID" value="GEM89651.1"/>
    <property type="molecule type" value="Genomic_DNA"/>
</dbReference>
<dbReference type="EC" id="3.5.4.10" evidence="10"/>
<keyword evidence="5 10" id="KW-0658">Purine biosynthesis</keyword>
<name>A0A511RJ28_9DEIN</name>
<feature type="domain" description="MGS-like" evidence="11">
    <location>
        <begin position="1"/>
        <end position="139"/>
    </location>
</feature>
<dbReference type="UniPathway" id="UPA00074">
    <property type="reaction ID" value="UER00133"/>
</dbReference>
<evidence type="ECO:0000256" key="5">
    <source>
        <dbReference type="ARBA" id="ARBA00022755"/>
    </source>
</evidence>
<dbReference type="InterPro" id="IPR036914">
    <property type="entry name" value="MGS-like_dom_sf"/>
</dbReference>
<dbReference type="SMART" id="SM00798">
    <property type="entry name" value="AICARFT_IMPCHas"/>
    <property type="match status" value="1"/>
</dbReference>
<dbReference type="InterPro" id="IPR002695">
    <property type="entry name" value="PurH-like"/>
</dbReference>